<protein>
    <submittedName>
        <fullName evidence="1">Putative phosphatase</fullName>
    </submittedName>
</protein>
<dbReference type="Gene3D" id="1.10.150.240">
    <property type="entry name" value="Putative phosphatase, domain 2"/>
    <property type="match status" value="1"/>
</dbReference>
<dbReference type="InterPro" id="IPR023198">
    <property type="entry name" value="PGP-like_dom2"/>
</dbReference>
<name>A0A1Y1XBI6_9FUNG</name>
<dbReference type="STRING" id="1314790.A0A1Y1XBI6"/>
<accession>A0A1Y1XBI6</accession>
<comment type="caution">
    <text evidence="1">The sequence shown here is derived from an EMBL/GenBank/DDBJ whole genome shotgun (WGS) entry which is preliminary data.</text>
</comment>
<proteinExistence type="predicted"/>
<dbReference type="Proteomes" id="UP000193498">
    <property type="component" value="Unassembled WGS sequence"/>
</dbReference>
<dbReference type="InterPro" id="IPR006439">
    <property type="entry name" value="HAD-SF_hydro_IA"/>
</dbReference>
<evidence type="ECO:0000313" key="2">
    <source>
        <dbReference type="Proteomes" id="UP000193498"/>
    </source>
</evidence>
<dbReference type="SFLD" id="SFLDG01135">
    <property type="entry name" value="C1.5.6:_HAD__Beta-PGM__Phospha"/>
    <property type="match status" value="1"/>
</dbReference>
<dbReference type="OrthoDB" id="40579at2759"/>
<dbReference type="Gene3D" id="3.40.50.1000">
    <property type="entry name" value="HAD superfamily/HAD-like"/>
    <property type="match status" value="1"/>
</dbReference>
<dbReference type="EMBL" id="MCFE01000649">
    <property type="protein sequence ID" value="ORX83120.1"/>
    <property type="molecule type" value="Genomic_DNA"/>
</dbReference>
<sequence length="226" mass="25046">MNQELRAKAFLFDLDGTLVNTIVAAERQYTIWATKLGIDPKPVVEYCHGVRAIEVMQKFAPEGMTITIDDANEWETGFCNDSQGVFVLPGVLELLKKLPRDRWAIVTSGVRAMAEARLRQMDLPVPDVFITADTVTHGKPHPEGYLAAASKLGFKPEECIIFEDAPAGIEAGVRAGIRTVGITTSYKPESLHKANVLIDDYRDIEVEKAGDSGEFEIKVLRNRRSD</sequence>
<dbReference type="NCBIfam" id="TIGR01509">
    <property type="entry name" value="HAD-SF-IA-v3"/>
    <property type="match status" value="1"/>
</dbReference>
<dbReference type="SFLD" id="SFLDS00003">
    <property type="entry name" value="Haloacid_Dehalogenase"/>
    <property type="match status" value="1"/>
</dbReference>
<dbReference type="SUPFAM" id="SSF56784">
    <property type="entry name" value="HAD-like"/>
    <property type="match status" value="1"/>
</dbReference>
<dbReference type="NCBIfam" id="TIGR01549">
    <property type="entry name" value="HAD-SF-IA-v1"/>
    <property type="match status" value="1"/>
</dbReference>
<dbReference type="GO" id="GO:0050308">
    <property type="term" value="F:sugar-phosphatase activity"/>
    <property type="evidence" value="ECO:0007669"/>
    <property type="project" value="TreeGrafter"/>
</dbReference>
<reference evidence="1 2" key="1">
    <citation type="submission" date="2016-07" db="EMBL/GenBank/DDBJ databases">
        <title>Pervasive Adenine N6-methylation of Active Genes in Fungi.</title>
        <authorList>
            <consortium name="DOE Joint Genome Institute"/>
            <person name="Mondo S.J."/>
            <person name="Dannebaum R.O."/>
            <person name="Kuo R.C."/>
            <person name="Labutti K."/>
            <person name="Haridas S."/>
            <person name="Kuo A."/>
            <person name="Salamov A."/>
            <person name="Ahrendt S.R."/>
            <person name="Lipzen A."/>
            <person name="Sullivan W."/>
            <person name="Andreopoulos W.B."/>
            <person name="Clum A."/>
            <person name="Lindquist E."/>
            <person name="Daum C."/>
            <person name="Ramamoorthy G.K."/>
            <person name="Gryganskyi A."/>
            <person name="Culley D."/>
            <person name="Magnuson J.K."/>
            <person name="James T.Y."/>
            <person name="O'Malley M.A."/>
            <person name="Stajich J.E."/>
            <person name="Spatafora J.W."/>
            <person name="Visel A."/>
            <person name="Grigoriev I.V."/>
        </authorList>
    </citation>
    <scope>NUCLEOTIDE SEQUENCE [LARGE SCALE GENOMIC DNA]</scope>
    <source>
        <strain evidence="1 2">CBS 931.73</strain>
    </source>
</reference>
<dbReference type="Pfam" id="PF13419">
    <property type="entry name" value="HAD_2"/>
    <property type="match status" value="1"/>
</dbReference>
<dbReference type="InParanoid" id="A0A1Y1XBI6"/>
<dbReference type="InterPro" id="IPR041492">
    <property type="entry name" value="HAD_2"/>
</dbReference>
<dbReference type="InterPro" id="IPR023214">
    <property type="entry name" value="HAD_sf"/>
</dbReference>
<dbReference type="AlphaFoldDB" id="A0A1Y1XBI6"/>
<dbReference type="PANTHER" id="PTHR43481">
    <property type="entry name" value="FRUCTOSE-1-PHOSPHATE PHOSPHATASE"/>
    <property type="match status" value="1"/>
</dbReference>
<dbReference type="InterPro" id="IPR036412">
    <property type="entry name" value="HAD-like_sf"/>
</dbReference>
<keyword evidence="2" id="KW-1185">Reference proteome</keyword>
<evidence type="ECO:0000313" key="1">
    <source>
        <dbReference type="EMBL" id="ORX83120.1"/>
    </source>
</evidence>
<dbReference type="InterPro" id="IPR051806">
    <property type="entry name" value="HAD-like_SPP"/>
</dbReference>
<organism evidence="1 2">
    <name type="scientific">Basidiobolus meristosporus CBS 931.73</name>
    <dbReference type="NCBI Taxonomy" id="1314790"/>
    <lineage>
        <taxon>Eukaryota</taxon>
        <taxon>Fungi</taxon>
        <taxon>Fungi incertae sedis</taxon>
        <taxon>Zoopagomycota</taxon>
        <taxon>Entomophthoromycotina</taxon>
        <taxon>Basidiobolomycetes</taxon>
        <taxon>Basidiobolales</taxon>
        <taxon>Basidiobolaceae</taxon>
        <taxon>Basidiobolus</taxon>
    </lineage>
</organism>
<dbReference type="CDD" id="cd07527">
    <property type="entry name" value="HAD_ScGPP-like"/>
    <property type="match status" value="1"/>
</dbReference>
<dbReference type="PANTHER" id="PTHR43481:SF4">
    <property type="entry name" value="GLYCEROL-1-PHOSPHATE PHOSPHOHYDROLASE 1-RELATED"/>
    <property type="match status" value="1"/>
</dbReference>
<dbReference type="SFLD" id="SFLDG01129">
    <property type="entry name" value="C1.5:_HAD__Beta-PGM__Phosphata"/>
    <property type="match status" value="1"/>
</dbReference>
<gene>
    <name evidence="1" type="ORF">K493DRAFT_361178</name>
</gene>
<dbReference type="PROSITE" id="PS01228">
    <property type="entry name" value="COF_1"/>
    <property type="match status" value="1"/>
</dbReference>